<evidence type="ECO:0000313" key="3">
    <source>
        <dbReference type="Proteomes" id="UP000265520"/>
    </source>
</evidence>
<proteinExistence type="predicted"/>
<dbReference type="AlphaFoldDB" id="A0A392NM54"/>
<evidence type="ECO:0000256" key="1">
    <source>
        <dbReference type="SAM" id="MobiDB-lite"/>
    </source>
</evidence>
<comment type="caution">
    <text evidence="2">The sequence shown here is derived from an EMBL/GenBank/DDBJ whole genome shotgun (WGS) entry which is preliminary data.</text>
</comment>
<feature type="compositionally biased region" description="Basic and acidic residues" evidence="1">
    <location>
        <begin position="36"/>
        <end position="48"/>
    </location>
</feature>
<organism evidence="2 3">
    <name type="scientific">Trifolium medium</name>
    <dbReference type="NCBI Taxonomy" id="97028"/>
    <lineage>
        <taxon>Eukaryota</taxon>
        <taxon>Viridiplantae</taxon>
        <taxon>Streptophyta</taxon>
        <taxon>Embryophyta</taxon>
        <taxon>Tracheophyta</taxon>
        <taxon>Spermatophyta</taxon>
        <taxon>Magnoliopsida</taxon>
        <taxon>eudicotyledons</taxon>
        <taxon>Gunneridae</taxon>
        <taxon>Pentapetalae</taxon>
        <taxon>rosids</taxon>
        <taxon>fabids</taxon>
        <taxon>Fabales</taxon>
        <taxon>Fabaceae</taxon>
        <taxon>Papilionoideae</taxon>
        <taxon>50 kb inversion clade</taxon>
        <taxon>NPAAA clade</taxon>
        <taxon>Hologalegina</taxon>
        <taxon>IRL clade</taxon>
        <taxon>Trifolieae</taxon>
        <taxon>Trifolium</taxon>
    </lineage>
</organism>
<feature type="region of interest" description="Disordered" evidence="1">
    <location>
        <begin position="218"/>
        <end position="245"/>
    </location>
</feature>
<dbReference type="Proteomes" id="UP000265520">
    <property type="component" value="Unassembled WGS sequence"/>
</dbReference>
<accession>A0A392NM54</accession>
<name>A0A392NM54_9FABA</name>
<protein>
    <submittedName>
        <fullName evidence="2">DUF4283 domain protein</fullName>
    </submittedName>
</protein>
<keyword evidence="3" id="KW-1185">Reference proteome</keyword>
<feature type="region of interest" description="Disordered" evidence="1">
    <location>
        <begin position="36"/>
        <end position="63"/>
    </location>
</feature>
<evidence type="ECO:0000313" key="2">
    <source>
        <dbReference type="EMBL" id="MCI00512.1"/>
    </source>
</evidence>
<dbReference type="EMBL" id="LXQA010043442">
    <property type="protein sequence ID" value="MCI00512.1"/>
    <property type="molecule type" value="Genomic_DNA"/>
</dbReference>
<feature type="non-terminal residue" evidence="2">
    <location>
        <position position="295"/>
    </location>
</feature>
<reference evidence="2 3" key="1">
    <citation type="journal article" date="2018" name="Front. Plant Sci.">
        <title>Red Clover (Trifolium pratense) and Zigzag Clover (T. medium) - A Picture of Genomic Similarities and Differences.</title>
        <authorList>
            <person name="Dluhosova J."/>
            <person name="Istvanek J."/>
            <person name="Nedelnik J."/>
            <person name="Repkova J."/>
        </authorList>
    </citation>
    <scope>NUCLEOTIDE SEQUENCE [LARGE SCALE GENOMIC DNA]</scope>
    <source>
        <strain evidence="3">cv. 10/8</strain>
        <tissue evidence="2">Leaf</tissue>
    </source>
</reference>
<sequence>MLVEKLADDMAEDMEDEECIALREKLNDKARDTHIEGLSRVKGKDRAADQTQSSFSTVPASPVSPIILRGEPIGERTTRVLEIEDMSVTSGGRTIPERTTIPGLVVVSRGSAGPEVKLNHSKRTKSCPPGANRSVVSGPWSLEWLHDHNHGDAGVTFSTNKKKKAVARQGTGQDKVVALGHNKSKTKGMLRHSNLKTVARLPSKDRREVLKILKKKVRRRSGRTSSNRSCAVKQISTSREDSSSASVNNDWKHWIVMHGNEQLDVDDVWGIGKAIGVKFNNDNVNMFSALARIRK</sequence>
<feature type="compositionally biased region" description="Polar residues" evidence="1">
    <location>
        <begin position="49"/>
        <end position="59"/>
    </location>
</feature>